<dbReference type="PANTHER" id="PTHR33392:SF6">
    <property type="entry name" value="POLYISOPRENYL-TEICHOIC ACID--PEPTIDOGLYCAN TEICHOIC ACID TRANSFERASE TAGU"/>
    <property type="match status" value="1"/>
</dbReference>
<dbReference type="Pfam" id="PF03816">
    <property type="entry name" value="LytR_cpsA_psr"/>
    <property type="match status" value="1"/>
</dbReference>
<proteinExistence type="inferred from homology"/>
<evidence type="ECO:0000256" key="2">
    <source>
        <dbReference type="SAM" id="Phobius"/>
    </source>
</evidence>
<protein>
    <recommendedName>
        <fullName evidence="3">Cell envelope-related transcriptional attenuator domain-containing protein</fullName>
    </recommendedName>
</protein>
<feature type="domain" description="Cell envelope-related transcriptional attenuator" evidence="3">
    <location>
        <begin position="98"/>
        <end position="243"/>
    </location>
</feature>
<comment type="caution">
    <text evidence="4">The sequence shown here is derived from an EMBL/GenBank/DDBJ whole genome shotgun (WGS) entry which is preliminary data.</text>
</comment>
<dbReference type="Gene3D" id="3.40.630.190">
    <property type="entry name" value="LCP protein"/>
    <property type="match status" value="1"/>
</dbReference>
<keyword evidence="5" id="KW-1185">Reference proteome</keyword>
<keyword evidence="2" id="KW-0812">Transmembrane</keyword>
<dbReference type="Proteomes" id="UP000639606">
    <property type="component" value="Unassembled WGS sequence"/>
</dbReference>
<feature type="transmembrane region" description="Helical" evidence="2">
    <location>
        <begin position="39"/>
        <end position="62"/>
    </location>
</feature>
<organism evidence="4 5">
    <name type="scientific">Saccharothrix coeruleofusca</name>
    <dbReference type="NCBI Taxonomy" id="33919"/>
    <lineage>
        <taxon>Bacteria</taxon>
        <taxon>Bacillati</taxon>
        <taxon>Actinomycetota</taxon>
        <taxon>Actinomycetes</taxon>
        <taxon>Pseudonocardiales</taxon>
        <taxon>Pseudonocardiaceae</taxon>
        <taxon>Saccharothrix</taxon>
    </lineage>
</organism>
<evidence type="ECO:0000313" key="5">
    <source>
        <dbReference type="Proteomes" id="UP000639606"/>
    </source>
</evidence>
<dbReference type="InterPro" id="IPR004474">
    <property type="entry name" value="LytR_CpsA_psr"/>
</dbReference>
<reference evidence="4" key="2">
    <citation type="submission" date="2020-09" db="EMBL/GenBank/DDBJ databases">
        <authorList>
            <person name="Sun Q."/>
            <person name="Ohkuma M."/>
        </authorList>
    </citation>
    <scope>NUCLEOTIDE SEQUENCE</scope>
    <source>
        <strain evidence="4">JCM 3313</strain>
    </source>
</reference>
<reference evidence="4" key="1">
    <citation type="journal article" date="2014" name="Int. J. Syst. Evol. Microbiol.">
        <title>Complete genome sequence of Corynebacterium casei LMG S-19264T (=DSM 44701T), isolated from a smear-ripened cheese.</title>
        <authorList>
            <consortium name="US DOE Joint Genome Institute (JGI-PGF)"/>
            <person name="Walter F."/>
            <person name="Albersmeier A."/>
            <person name="Kalinowski J."/>
            <person name="Ruckert C."/>
        </authorList>
    </citation>
    <scope>NUCLEOTIDE SEQUENCE</scope>
    <source>
        <strain evidence="4">JCM 3313</strain>
    </source>
</reference>
<accession>A0A918EHZ0</accession>
<comment type="similarity">
    <text evidence="1">Belongs to the LytR/CpsA/Psr (LCP) family.</text>
</comment>
<evidence type="ECO:0000259" key="3">
    <source>
        <dbReference type="Pfam" id="PF03816"/>
    </source>
</evidence>
<sequence>MTDHEMLIREAIAAEAARAVHPGAVLAELEKKRARRRPMALIAAGGLTAVAAAVALVVPLTMGRGTPPSPDAAAQSSAAVSPTAQNVLVFGLDEDGYTDSIALTRFGGDGSISAVSIPRDTWIETPGGTVKANSVYRGAGSGVEGSKALVTAVEAMAGVRIDHYAAVDMTAFTAVNDAVGGVEVCLRNATEDDYSGADFPAGRQVLTSDQALAFVRQRHGLPQGDLDRVVRQQAFLHAAAAKALAAPDTLPALVGVVREHVRVDEGWDVLALARGLRPDAPVRTATIPVGEQTSTERGTGLSVDPAAVRAFVGEFLVDAPAGGAPGGDGCVA</sequence>
<keyword evidence="2" id="KW-0472">Membrane</keyword>
<dbReference type="EMBL" id="BMRG01000030">
    <property type="protein sequence ID" value="GGP86147.1"/>
    <property type="molecule type" value="Genomic_DNA"/>
</dbReference>
<keyword evidence="2" id="KW-1133">Transmembrane helix</keyword>
<dbReference type="AlphaFoldDB" id="A0A918EHZ0"/>
<name>A0A918EHZ0_9PSEU</name>
<gene>
    <name evidence="4" type="ORF">GCM10010185_69840</name>
</gene>
<dbReference type="RefSeq" id="WP_189227597.1">
    <property type="nucleotide sequence ID" value="NZ_BMRG01000030.1"/>
</dbReference>
<evidence type="ECO:0000256" key="1">
    <source>
        <dbReference type="ARBA" id="ARBA00006068"/>
    </source>
</evidence>
<evidence type="ECO:0000313" key="4">
    <source>
        <dbReference type="EMBL" id="GGP86147.1"/>
    </source>
</evidence>
<dbReference type="PANTHER" id="PTHR33392">
    <property type="entry name" value="POLYISOPRENYL-TEICHOIC ACID--PEPTIDOGLYCAN TEICHOIC ACID TRANSFERASE TAGU"/>
    <property type="match status" value="1"/>
</dbReference>
<dbReference type="NCBIfam" id="TIGR00350">
    <property type="entry name" value="lytR_cpsA_psr"/>
    <property type="match status" value="1"/>
</dbReference>
<dbReference type="InterPro" id="IPR050922">
    <property type="entry name" value="LytR/CpsA/Psr_CW_biosynth"/>
</dbReference>